<dbReference type="AlphaFoldDB" id="A0A6H2A0E7"/>
<gene>
    <name evidence="1" type="ORF">TM448A03158_0010</name>
</gene>
<reference evidence="1" key="1">
    <citation type="submission" date="2020-03" db="EMBL/GenBank/DDBJ databases">
        <title>The deep terrestrial virosphere.</title>
        <authorList>
            <person name="Holmfeldt K."/>
            <person name="Nilsson E."/>
            <person name="Simone D."/>
            <person name="Lopez-Fernandez M."/>
            <person name="Wu X."/>
            <person name="de Brujin I."/>
            <person name="Lundin D."/>
            <person name="Andersson A."/>
            <person name="Bertilsson S."/>
            <person name="Dopson M."/>
        </authorList>
    </citation>
    <scope>NUCLEOTIDE SEQUENCE</scope>
    <source>
        <strain evidence="1">TM448A03158</strain>
    </source>
</reference>
<name>A0A6H2A0E7_9ZZZZ</name>
<accession>A0A6H2A0E7</accession>
<dbReference type="EMBL" id="MT144388">
    <property type="protein sequence ID" value="QJA53037.1"/>
    <property type="molecule type" value="Genomic_DNA"/>
</dbReference>
<proteinExistence type="predicted"/>
<sequence length="62" mass="7182">MDKQKAIRKYANTRKNSDKRWYAMTYGMALLHGHTPPNRPQGLSYMGGQAVEMEIRDILREG</sequence>
<evidence type="ECO:0000313" key="1">
    <source>
        <dbReference type="EMBL" id="QJA53037.1"/>
    </source>
</evidence>
<organism evidence="1">
    <name type="scientific">viral metagenome</name>
    <dbReference type="NCBI Taxonomy" id="1070528"/>
    <lineage>
        <taxon>unclassified sequences</taxon>
        <taxon>metagenomes</taxon>
        <taxon>organismal metagenomes</taxon>
    </lineage>
</organism>
<protein>
    <submittedName>
        <fullName evidence="1">Uncharacterized protein</fullName>
    </submittedName>
</protein>